<evidence type="ECO:0000313" key="2">
    <source>
        <dbReference type="Proteomes" id="UP000030518"/>
    </source>
</evidence>
<name>A0A0A2WKD2_9GAMM</name>
<dbReference type="EMBL" id="JRKJ01000002">
    <property type="protein sequence ID" value="KGQ20268.1"/>
    <property type="molecule type" value="Genomic_DNA"/>
</dbReference>
<sequence>MADDTDGDFAELSRWLPHDAARVRRIVAAFHRITVRDLLSMEHAAARGDWGEVRRLAERISMGCKHVGETRAAACLAPLLETQYEVSLKALYFAWYAPRRGGLLRLVDRAASVAMGEAFA</sequence>
<dbReference type="AlphaFoldDB" id="A0A0A2WKD2"/>
<comment type="caution">
    <text evidence="1">The sequence shown here is derived from an EMBL/GenBank/DDBJ whole genome shotgun (WGS) entry which is preliminary data.</text>
</comment>
<reference evidence="1 2" key="1">
    <citation type="submission" date="2014-09" db="EMBL/GenBank/DDBJ databases">
        <title>Genome sequences of Lysobacter dokdonensis DS-58.</title>
        <authorList>
            <person name="Kim J.F."/>
            <person name="Kwak M.-J."/>
        </authorList>
    </citation>
    <scope>NUCLEOTIDE SEQUENCE [LARGE SCALE GENOMIC DNA]</scope>
    <source>
        <strain evidence="1 2">DS-58</strain>
    </source>
</reference>
<dbReference type="STRING" id="1300345.LF41_804"/>
<organism evidence="1 2">
    <name type="scientific">Lysobacter dokdonensis DS-58</name>
    <dbReference type="NCBI Taxonomy" id="1300345"/>
    <lineage>
        <taxon>Bacteria</taxon>
        <taxon>Pseudomonadati</taxon>
        <taxon>Pseudomonadota</taxon>
        <taxon>Gammaproteobacteria</taxon>
        <taxon>Lysobacterales</taxon>
        <taxon>Lysobacteraceae</taxon>
        <taxon>Noviluteimonas</taxon>
    </lineage>
</organism>
<proteinExistence type="predicted"/>
<evidence type="ECO:0000313" key="1">
    <source>
        <dbReference type="EMBL" id="KGQ20268.1"/>
    </source>
</evidence>
<dbReference type="OrthoDB" id="9999431at2"/>
<dbReference type="PATRIC" id="fig|1300345.3.peg.128"/>
<gene>
    <name evidence="1" type="ORF">LF41_804</name>
</gene>
<keyword evidence="2" id="KW-1185">Reference proteome</keyword>
<protein>
    <submittedName>
        <fullName evidence="1">Uncharacterized protein</fullName>
    </submittedName>
</protein>
<accession>A0A0A2WKD2</accession>
<dbReference type="Proteomes" id="UP000030518">
    <property type="component" value="Unassembled WGS sequence"/>
</dbReference>
<dbReference type="RefSeq" id="WP_036164436.1">
    <property type="nucleotide sequence ID" value="NZ_JRKJ01000002.1"/>
</dbReference>